<dbReference type="SMART" id="SM00228">
    <property type="entry name" value="PDZ"/>
    <property type="match status" value="1"/>
</dbReference>
<feature type="domain" description="PDZ" evidence="8">
    <location>
        <begin position="118"/>
        <end position="196"/>
    </location>
</feature>
<evidence type="ECO:0000256" key="2">
    <source>
        <dbReference type="ARBA" id="ARBA00022670"/>
    </source>
</evidence>
<dbReference type="InterPro" id="IPR041489">
    <property type="entry name" value="PDZ_6"/>
</dbReference>
<keyword evidence="4 7" id="KW-0720">Serine protease</keyword>
<evidence type="ECO:0000313" key="10">
    <source>
        <dbReference type="Proteomes" id="UP000198565"/>
    </source>
</evidence>
<dbReference type="CDD" id="cd07560">
    <property type="entry name" value="Peptidase_S41_CPP"/>
    <property type="match status" value="1"/>
</dbReference>
<evidence type="ECO:0000313" key="9">
    <source>
        <dbReference type="EMBL" id="SFM22496.1"/>
    </source>
</evidence>
<dbReference type="CDD" id="cd06782">
    <property type="entry name" value="cpPDZ_CPP-like"/>
    <property type="match status" value="1"/>
</dbReference>
<dbReference type="SUPFAM" id="SSF47090">
    <property type="entry name" value="PGBD-like"/>
    <property type="match status" value="1"/>
</dbReference>
<dbReference type="InterPro" id="IPR002477">
    <property type="entry name" value="Peptidoglycan-bd-like"/>
</dbReference>
<dbReference type="InterPro" id="IPR055210">
    <property type="entry name" value="CtpA/B_N"/>
</dbReference>
<dbReference type="Gene3D" id="3.30.750.44">
    <property type="match status" value="1"/>
</dbReference>
<dbReference type="GO" id="GO:0030288">
    <property type="term" value="C:outer membrane-bounded periplasmic space"/>
    <property type="evidence" value="ECO:0007669"/>
    <property type="project" value="TreeGrafter"/>
</dbReference>
<evidence type="ECO:0000256" key="1">
    <source>
        <dbReference type="ARBA" id="ARBA00009179"/>
    </source>
</evidence>
<dbReference type="FunFam" id="2.30.42.10:FF:000063">
    <property type="entry name" value="Peptidase, S41 family"/>
    <property type="match status" value="1"/>
</dbReference>
<dbReference type="InterPro" id="IPR036365">
    <property type="entry name" value="PGBD-like_sf"/>
</dbReference>
<dbReference type="InterPro" id="IPR036366">
    <property type="entry name" value="PGBDSf"/>
</dbReference>
<dbReference type="Proteomes" id="UP000198565">
    <property type="component" value="Unassembled WGS sequence"/>
</dbReference>
<dbReference type="SUPFAM" id="SSF52096">
    <property type="entry name" value="ClpP/crotonase"/>
    <property type="match status" value="1"/>
</dbReference>
<proteinExistence type="inferred from homology"/>
<dbReference type="GO" id="GO:0004252">
    <property type="term" value="F:serine-type endopeptidase activity"/>
    <property type="evidence" value="ECO:0007669"/>
    <property type="project" value="UniProtKB-EC"/>
</dbReference>
<keyword evidence="10" id="KW-1185">Reference proteome</keyword>
<dbReference type="PANTHER" id="PTHR32060">
    <property type="entry name" value="TAIL-SPECIFIC PROTEASE"/>
    <property type="match status" value="1"/>
</dbReference>
<evidence type="ECO:0000256" key="7">
    <source>
        <dbReference type="RuleBase" id="RU004404"/>
    </source>
</evidence>
<dbReference type="Pfam" id="PF01471">
    <property type="entry name" value="PG_binding_1"/>
    <property type="match status" value="1"/>
</dbReference>
<dbReference type="EMBL" id="FOTR01000010">
    <property type="protein sequence ID" value="SFM22496.1"/>
    <property type="molecule type" value="Genomic_DNA"/>
</dbReference>
<dbReference type="InterPro" id="IPR036034">
    <property type="entry name" value="PDZ_sf"/>
</dbReference>
<evidence type="ECO:0000256" key="4">
    <source>
        <dbReference type="ARBA" id="ARBA00022825"/>
    </source>
</evidence>
<evidence type="ECO:0000256" key="3">
    <source>
        <dbReference type="ARBA" id="ARBA00022801"/>
    </source>
</evidence>
<dbReference type="Gene3D" id="1.10.101.10">
    <property type="entry name" value="PGBD-like superfamily/PGBD"/>
    <property type="match status" value="1"/>
</dbReference>
<dbReference type="SUPFAM" id="SSF50156">
    <property type="entry name" value="PDZ domain-like"/>
    <property type="match status" value="1"/>
</dbReference>
<organism evidence="9 10">
    <name type="scientific">Gracilibacillus orientalis</name>
    <dbReference type="NCBI Taxonomy" id="334253"/>
    <lineage>
        <taxon>Bacteria</taxon>
        <taxon>Bacillati</taxon>
        <taxon>Bacillota</taxon>
        <taxon>Bacilli</taxon>
        <taxon>Bacillales</taxon>
        <taxon>Bacillaceae</taxon>
        <taxon>Gracilibacillus</taxon>
    </lineage>
</organism>
<protein>
    <recommendedName>
        <fullName evidence="6">C-terminal processing peptidase</fullName>
        <ecNumber evidence="6">3.4.21.102</ecNumber>
    </recommendedName>
</protein>
<keyword evidence="3 7" id="KW-0378">Hydrolase</keyword>
<accession>A0A1I4P4F7</accession>
<reference evidence="10" key="1">
    <citation type="submission" date="2016-10" db="EMBL/GenBank/DDBJ databases">
        <authorList>
            <person name="Varghese N."/>
            <person name="Submissions S."/>
        </authorList>
    </citation>
    <scope>NUCLEOTIDE SEQUENCE [LARGE SCALE GENOMIC DNA]</scope>
    <source>
        <strain evidence="10">CGMCC 1.4250</strain>
    </source>
</reference>
<dbReference type="Pfam" id="PF17820">
    <property type="entry name" value="PDZ_6"/>
    <property type="match status" value="1"/>
</dbReference>
<dbReference type="InterPro" id="IPR004447">
    <property type="entry name" value="Peptidase_S41A"/>
</dbReference>
<evidence type="ECO:0000256" key="5">
    <source>
        <dbReference type="ARBA" id="ARBA00051784"/>
    </source>
</evidence>
<dbReference type="InterPro" id="IPR001478">
    <property type="entry name" value="PDZ"/>
</dbReference>
<dbReference type="InterPro" id="IPR005151">
    <property type="entry name" value="Tail-specific_protease"/>
</dbReference>
<dbReference type="GO" id="GO:0006508">
    <property type="term" value="P:proteolysis"/>
    <property type="evidence" value="ECO:0007669"/>
    <property type="project" value="UniProtKB-KW"/>
</dbReference>
<evidence type="ECO:0000256" key="6">
    <source>
        <dbReference type="ARBA" id="ARBA00066637"/>
    </source>
</evidence>
<dbReference type="STRING" id="334253.SAMN04487943_11065"/>
<dbReference type="EC" id="3.4.21.102" evidence="6"/>
<keyword evidence="2 7" id="KW-0645">Protease</keyword>
<dbReference type="Pfam" id="PF03572">
    <property type="entry name" value="Peptidase_S41"/>
    <property type="match status" value="1"/>
</dbReference>
<dbReference type="Gene3D" id="3.90.226.10">
    <property type="entry name" value="2-enoyl-CoA Hydratase, Chain A, domain 1"/>
    <property type="match status" value="1"/>
</dbReference>
<gene>
    <name evidence="9" type="ORF">SAMN04487943_11065</name>
</gene>
<dbReference type="PANTHER" id="PTHR32060:SF29">
    <property type="entry name" value="CARBOXY-TERMINAL PROCESSING PROTEASE CTPB"/>
    <property type="match status" value="1"/>
</dbReference>
<dbReference type="FunFam" id="3.30.750.44:FF:000001">
    <property type="entry name" value="S41 family peptidase"/>
    <property type="match status" value="1"/>
</dbReference>
<dbReference type="InterPro" id="IPR029045">
    <property type="entry name" value="ClpP/crotonase-like_dom_sf"/>
</dbReference>
<dbReference type="Gene3D" id="2.30.42.10">
    <property type="match status" value="1"/>
</dbReference>
<name>A0A1I4P4F7_9BACI</name>
<dbReference type="SMART" id="SM00245">
    <property type="entry name" value="TSPc"/>
    <property type="match status" value="1"/>
</dbReference>
<comment type="catalytic activity">
    <reaction evidence="5">
        <text>The enzyme shows specific recognition of a C-terminal tripeptide, Xaa-Yaa-Zaa, in which Xaa is preferably Ala or Leu, Yaa is preferably Ala or Tyr, and Zaa is preferably Ala, but then cleaves at a variable distance from the C-terminus. A typical cleavage is -Ala-Ala-|-Arg-Ala-Ala-Lys-Glu-Asn-Tyr-Ala-Leu-Ala-Ala.</text>
        <dbReference type="EC" id="3.4.21.102"/>
    </reaction>
</comment>
<comment type="similarity">
    <text evidence="1 7">Belongs to the peptidase S41A family.</text>
</comment>
<dbReference type="GO" id="GO:0007165">
    <property type="term" value="P:signal transduction"/>
    <property type="evidence" value="ECO:0007669"/>
    <property type="project" value="TreeGrafter"/>
</dbReference>
<dbReference type="NCBIfam" id="TIGR00225">
    <property type="entry name" value="prc"/>
    <property type="match status" value="1"/>
</dbReference>
<evidence type="ECO:0000259" key="8">
    <source>
        <dbReference type="PROSITE" id="PS50106"/>
    </source>
</evidence>
<dbReference type="AlphaFoldDB" id="A0A1I4P4F7"/>
<dbReference type="Pfam" id="PF22694">
    <property type="entry name" value="CtpB_N-like"/>
    <property type="match status" value="1"/>
</dbReference>
<dbReference type="PROSITE" id="PS50106">
    <property type="entry name" value="PDZ"/>
    <property type="match status" value="1"/>
</dbReference>
<sequence>MMNIRKRYLVLFLFVAIALGAVGTYAGLYFFAGGTSSNENIASSDRNLLAELADQQETIEENMGEMSKVVDAFSIIKENYVKEVEDNQLIEGAIQGMLQSLEDPYSVYMDQETMDQFNEQIESSFEGIGAEVSMTEGNVTIVAPIKDSPAEKAGLKPNDQILSVDGESVEGLDLYEAVNKIRGEKGSQVMLEIRRPGVDDSLEIELTRDAIPLETVYADTREEDGKLIGIIELTSFSEDTASDFEKELANLEEKGIDGLVIDVRGNPGGLLPSVQDILKNFVPKDTPYLQIEDPSGKKERYFSDLESPKEYPVVTLVNEGSASASEILAASLNESLDYDIIGETSFGKGTVQQTVSMGDGSTIKITRFRWLTPEGNSIHEVGVEPTIEQKMPDYYYTNPVQVEEPLTYNQSDDKIENVQIMLEGLGYEPGRTDGYFNETTQAAVEAFQQDQELNVTGEVDEKTAEVLQTSIIEKIRSSEDDQQLEKALDTLTQ</sequence>